<evidence type="ECO:0000313" key="1">
    <source>
        <dbReference type="EMBL" id="RUO48958.1"/>
    </source>
</evidence>
<sequence>MKHEPSDIISDILMAHATSNRMPFMGYSQISIVRALEQGVDARIVEQLKSYILFSIQCQTLGLSETSLKRKIKLNKKLSPKQADNLLQLTISWHALINFFNHDRQLLSSWLYTDLPALDGTTPASMLSTNFG</sequence>
<comment type="caution">
    <text evidence="1">The sequence shown here is derived from an EMBL/GenBank/DDBJ whole genome shotgun (WGS) entry which is preliminary data.</text>
</comment>
<evidence type="ECO:0000313" key="2">
    <source>
        <dbReference type="Proteomes" id="UP000286985"/>
    </source>
</evidence>
<accession>A0A432XJR0</accession>
<proteinExistence type="predicted"/>
<dbReference type="EMBL" id="PIPU01000001">
    <property type="protein sequence ID" value="RUO48958.1"/>
    <property type="molecule type" value="Genomic_DNA"/>
</dbReference>
<name>A0A432XJR0_9GAMM</name>
<dbReference type="OrthoDB" id="8595277at2"/>
<evidence type="ECO:0008006" key="3">
    <source>
        <dbReference type="Google" id="ProtNLM"/>
    </source>
</evidence>
<protein>
    <recommendedName>
        <fullName evidence="3">DUF2384 domain-containing protein</fullName>
    </recommendedName>
</protein>
<dbReference type="RefSeq" id="WP_092836232.1">
    <property type="nucleotide sequence ID" value="NZ_FPCF01000001.1"/>
</dbReference>
<organism evidence="1 2">
    <name type="scientific">Pseudidiomarina donghaiensis</name>
    <dbReference type="NCBI Taxonomy" id="519452"/>
    <lineage>
        <taxon>Bacteria</taxon>
        <taxon>Pseudomonadati</taxon>
        <taxon>Pseudomonadota</taxon>
        <taxon>Gammaproteobacteria</taxon>
        <taxon>Alteromonadales</taxon>
        <taxon>Idiomarinaceae</taxon>
        <taxon>Pseudidiomarina</taxon>
    </lineage>
</organism>
<dbReference type="AlphaFoldDB" id="A0A432XJR0"/>
<gene>
    <name evidence="1" type="ORF">CWE24_00105</name>
</gene>
<dbReference type="Proteomes" id="UP000286985">
    <property type="component" value="Unassembled WGS sequence"/>
</dbReference>
<keyword evidence="2" id="KW-1185">Reference proteome</keyword>
<reference evidence="2" key="1">
    <citation type="journal article" date="2018" name="Front. Microbiol.">
        <title>Genome-Based Analysis Reveals the Taxonomy and Diversity of the Family Idiomarinaceae.</title>
        <authorList>
            <person name="Liu Y."/>
            <person name="Lai Q."/>
            <person name="Shao Z."/>
        </authorList>
    </citation>
    <scope>NUCLEOTIDE SEQUENCE [LARGE SCALE GENOMIC DNA]</scope>
    <source>
        <strain evidence="2">908033</strain>
    </source>
</reference>